<evidence type="ECO:0000313" key="3">
    <source>
        <dbReference type="Proteomes" id="UP000551709"/>
    </source>
</evidence>
<evidence type="ECO:0000256" key="1">
    <source>
        <dbReference type="SAM" id="MobiDB-lite"/>
    </source>
</evidence>
<gene>
    <name evidence="2" type="ORF">HAP41_0000003530</name>
</gene>
<dbReference type="AlphaFoldDB" id="A0A8T5V2Z2"/>
<name>A0A8T5V2Z2_9BRAD</name>
<feature type="compositionally biased region" description="Basic and acidic residues" evidence="1">
    <location>
        <begin position="97"/>
        <end position="106"/>
    </location>
</feature>
<organism evidence="2 3">
    <name type="scientific">Bradyrhizobium barranii subsp. apii</name>
    <dbReference type="NCBI Taxonomy" id="2819348"/>
    <lineage>
        <taxon>Bacteria</taxon>
        <taxon>Pseudomonadati</taxon>
        <taxon>Pseudomonadota</taxon>
        <taxon>Alphaproteobacteria</taxon>
        <taxon>Hyphomicrobiales</taxon>
        <taxon>Nitrobacteraceae</taxon>
        <taxon>Bradyrhizobium</taxon>
        <taxon>Bradyrhizobium barranii</taxon>
    </lineage>
</organism>
<dbReference type="EMBL" id="CP096255">
    <property type="protein sequence ID" value="UPT88228.1"/>
    <property type="molecule type" value="Genomic_DNA"/>
</dbReference>
<accession>A0A8T5V2Z2</accession>
<protein>
    <submittedName>
        <fullName evidence="2">Uncharacterized protein</fullName>
    </submittedName>
</protein>
<reference evidence="2" key="2">
    <citation type="submission" date="2022-04" db="EMBL/GenBank/DDBJ databases">
        <authorList>
            <person name="Bromfield E.S.P."/>
            <person name="Cloutier S."/>
        </authorList>
    </citation>
    <scope>NUCLEOTIDE SEQUENCE</scope>
    <source>
        <strain evidence="2">1S5</strain>
    </source>
</reference>
<dbReference type="RefSeq" id="WP_166055870.1">
    <property type="nucleotide sequence ID" value="NZ_CP096255.1"/>
</dbReference>
<feature type="region of interest" description="Disordered" evidence="1">
    <location>
        <begin position="92"/>
        <end position="135"/>
    </location>
</feature>
<proteinExistence type="predicted"/>
<sequence>MPLDSKKLRHDALRLQKARGTSSVGRETTGTSKAVREALPTIHQLRKDGVSWAMIAQALAEQGVVQGKDRIPLTTHRLTALVTQIEAQQRKKALKVGPRDRGDTVEHPAVQRLTFSPDLVSPAETPNAPRLATEEDLRRAALEKLQTVLKKE</sequence>
<reference evidence="2" key="1">
    <citation type="journal article" date="2017" name="Syst. Appl. Microbiol.">
        <title>Soybeans inoculated with root zone soils of Canadian native legumes harbour diverse and novel Bradyrhizobium spp. that possess agricultural potential.</title>
        <authorList>
            <person name="Bromfield E.S.P."/>
            <person name="Cloutier S."/>
            <person name="Tambong J.T."/>
            <person name="Tran Thi T.V."/>
        </authorList>
    </citation>
    <scope>NUCLEOTIDE SEQUENCE</scope>
    <source>
        <strain evidence="2">1S5</strain>
    </source>
</reference>
<dbReference type="Proteomes" id="UP000551709">
    <property type="component" value="Chromosome"/>
</dbReference>
<evidence type="ECO:0000313" key="2">
    <source>
        <dbReference type="EMBL" id="UPT88228.1"/>
    </source>
</evidence>